<feature type="domain" description="CHAD" evidence="1">
    <location>
        <begin position="33"/>
        <end position="316"/>
    </location>
</feature>
<dbReference type="InterPro" id="IPR038186">
    <property type="entry name" value="CHAD_dom_sf"/>
</dbReference>
<dbReference type="Proteomes" id="UP000228921">
    <property type="component" value="Unassembled WGS sequence"/>
</dbReference>
<dbReference type="Gene3D" id="1.40.20.10">
    <property type="entry name" value="CHAD domain"/>
    <property type="match status" value="1"/>
</dbReference>
<dbReference type="SMART" id="SM00880">
    <property type="entry name" value="CHAD"/>
    <property type="match status" value="1"/>
</dbReference>
<evidence type="ECO:0000259" key="1">
    <source>
        <dbReference type="PROSITE" id="PS51708"/>
    </source>
</evidence>
<protein>
    <recommendedName>
        <fullName evidence="1">CHAD domain-containing protein</fullName>
    </recommendedName>
</protein>
<dbReference type="Pfam" id="PF05235">
    <property type="entry name" value="CHAD"/>
    <property type="match status" value="1"/>
</dbReference>
<dbReference type="EMBL" id="PGTK01000004">
    <property type="protein sequence ID" value="PJF31168.1"/>
    <property type="molecule type" value="Genomic_DNA"/>
</dbReference>
<dbReference type="PANTHER" id="PTHR39339">
    <property type="entry name" value="SLR1444 PROTEIN"/>
    <property type="match status" value="1"/>
</dbReference>
<name>A0A2M8P0U7_9CHLR</name>
<evidence type="ECO:0000313" key="2">
    <source>
        <dbReference type="EMBL" id="PJF31168.1"/>
    </source>
</evidence>
<gene>
    <name evidence="2" type="ORF">CUN51_04670</name>
</gene>
<sequence length="330" mass="37521">MIVKLSEVFQTVMEKTVAPVLFEAPERPNVQPDDLMSEGGRKVLAFHFGKMLTRQAEVLASDDSEAVHQMRVATRRLRSTLRIFRPYYRQSALKPFRAALKQTAGLLGNVRDLDVYREHLTRYAKEQPSARRRELRLIDAQLGERHAALRAELCDHLTSTAYNDFLSDFATFLKTPFAAARELSDDQPTPCRICEVAPRLIYEQYGVVRAYEPHLATASPERLHALRIEVKRLRYLIEAFGEVLGAQAEGVVDACKRMQDFLGELQDAKVAAQLSQTYLPNLRRGKRALERYLATRQADQERLRDSLWEHWGAFSAPSVREALGLAVAAL</sequence>
<dbReference type="PROSITE" id="PS51708">
    <property type="entry name" value="CHAD"/>
    <property type="match status" value="1"/>
</dbReference>
<evidence type="ECO:0000313" key="3">
    <source>
        <dbReference type="Proteomes" id="UP000228921"/>
    </source>
</evidence>
<comment type="caution">
    <text evidence="2">The sequence shown here is derived from an EMBL/GenBank/DDBJ whole genome shotgun (WGS) entry which is preliminary data.</text>
</comment>
<dbReference type="PANTHER" id="PTHR39339:SF1">
    <property type="entry name" value="CHAD DOMAIN-CONTAINING PROTEIN"/>
    <property type="match status" value="1"/>
</dbReference>
<dbReference type="InterPro" id="IPR007899">
    <property type="entry name" value="CHAD_dom"/>
</dbReference>
<reference evidence="2 3" key="1">
    <citation type="submission" date="2017-11" db="EMBL/GenBank/DDBJ databases">
        <title>Evolution of Phototrophy in the Chloroflexi Phylum Driven by Horizontal Gene Transfer.</title>
        <authorList>
            <person name="Ward L.M."/>
            <person name="Hemp J."/>
            <person name="Shih P.M."/>
            <person name="Mcglynn S.E."/>
            <person name="Fischer W."/>
        </authorList>
    </citation>
    <scope>NUCLEOTIDE SEQUENCE [LARGE SCALE GENOMIC DNA]</scope>
    <source>
        <strain evidence="2">CP2_2F</strain>
    </source>
</reference>
<organism evidence="2 3">
    <name type="scientific">Candidatus Thermofonsia Clade 1 bacterium</name>
    <dbReference type="NCBI Taxonomy" id="2364210"/>
    <lineage>
        <taxon>Bacteria</taxon>
        <taxon>Bacillati</taxon>
        <taxon>Chloroflexota</taxon>
        <taxon>Candidatus Thermofontia</taxon>
        <taxon>Candidatus Thermofonsia Clade 1</taxon>
    </lineage>
</organism>
<proteinExistence type="predicted"/>
<accession>A0A2M8P0U7</accession>
<dbReference type="AlphaFoldDB" id="A0A2M8P0U7"/>